<dbReference type="InterPro" id="IPR007110">
    <property type="entry name" value="Ig-like_dom"/>
</dbReference>
<dbReference type="OrthoDB" id="9835793at2759"/>
<accession>A0A9R0AQE0</accession>
<name>A0A9R0AQE0_CYPCA</name>
<dbReference type="RefSeq" id="XP_042606475.1">
    <property type="nucleotide sequence ID" value="XM_042750541.1"/>
</dbReference>
<dbReference type="GeneID" id="122141895"/>
<dbReference type="KEGG" id="ccar:122141895"/>
<feature type="domain" description="Ig-like" evidence="1">
    <location>
        <begin position="116"/>
        <end position="195"/>
    </location>
</feature>
<dbReference type="PANTHER" id="PTHR21063:SF4">
    <property type="entry name" value="CD48 ANTIGEN-RELATED"/>
    <property type="match status" value="1"/>
</dbReference>
<gene>
    <name evidence="2" type="primary">LOC122141895</name>
</gene>
<dbReference type="Pfam" id="PF13895">
    <property type="entry name" value="Ig_2"/>
    <property type="match status" value="1"/>
</dbReference>
<dbReference type="PROSITE" id="PS50835">
    <property type="entry name" value="IG_LIKE"/>
    <property type="match status" value="1"/>
</dbReference>
<dbReference type="AlphaFoldDB" id="A0A9R0AQE0"/>
<organism evidence="2">
    <name type="scientific">Cyprinus carpio</name>
    <name type="common">Common carp</name>
    <dbReference type="NCBI Taxonomy" id="7962"/>
    <lineage>
        <taxon>Eukaryota</taxon>
        <taxon>Metazoa</taxon>
        <taxon>Chordata</taxon>
        <taxon>Craniata</taxon>
        <taxon>Vertebrata</taxon>
        <taxon>Euteleostomi</taxon>
        <taxon>Actinopterygii</taxon>
        <taxon>Neopterygii</taxon>
        <taxon>Teleostei</taxon>
        <taxon>Ostariophysi</taxon>
        <taxon>Cypriniformes</taxon>
        <taxon>Cyprinidae</taxon>
        <taxon>Cyprininae</taxon>
        <taxon>Cyprinus</taxon>
    </lineage>
</organism>
<reference evidence="2" key="1">
    <citation type="submission" date="2025-08" db="UniProtKB">
        <authorList>
            <consortium name="RefSeq"/>
        </authorList>
    </citation>
    <scope>IDENTIFICATION</scope>
    <source>
        <tissue evidence="2">Muscle</tissue>
    </source>
</reference>
<dbReference type="PANTHER" id="PTHR21063">
    <property type="entry name" value="LFA-3"/>
    <property type="match status" value="1"/>
</dbReference>
<evidence type="ECO:0000259" key="1">
    <source>
        <dbReference type="PROSITE" id="PS50835"/>
    </source>
</evidence>
<proteinExistence type="predicted"/>
<dbReference type="Proteomes" id="UP001155660">
    <property type="component" value="Chromosome B23"/>
</dbReference>
<sequence length="281" mass="31128">MKGQVVTLQTGATGLERDAEVMWLFESGDQTTRIAQLYKGSVFTHYELRLVNRLKLDRETGSLTLIWNISTSESGLYEDIISGFMPDWIVEFLDLPSGLDHRNNTQTNFKDPVSGPAIRTGSSVAHPNQELCSVLCSVKNEQGVSISWYKGGEMVNQTSSPDLSMNLSLPLELHYTDPEAYSCTAANPQSNKTIHLHIKEVCPQHEDCPEHCGVLIRLVLSGLVGLGTVVFLVEHLMLCSALLKELCLCAKDNAMKGSKVIDSTKQNYKNEFDFQSTVCVL</sequence>
<protein>
    <submittedName>
        <fullName evidence="2">Uncharacterized protein LOC122141895</fullName>
    </submittedName>
</protein>
<evidence type="ECO:0000313" key="2">
    <source>
        <dbReference type="RefSeq" id="XP_042606475.1"/>
    </source>
</evidence>